<keyword evidence="1" id="KW-0472">Membrane</keyword>
<dbReference type="Proteomes" id="UP000315636">
    <property type="component" value="Unassembled WGS sequence"/>
</dbReference>
<sequence length="531" mass="59468">MWVCGVRIVVIRVTVFFSILFLFLYSGSVEASDQDHEPYTIVVQLEEENNTGIHVKAHLEGVTKKDRLEGRWTFQVDGGGKVLSLQDRGAQGRAVFTGKMADRLKGGEKVAVTATFRGSINEKRVDLSRTHTITPPWVDIWMSCTEDQVQIHGKLKRIKNASGRWQYEVRKAGDYKLFDRYTSDEMTGLVHSAVLKRPEGPFEVKVVVNGKKKKKKSGDVMGRKGGPHFKALGKVSVPENCHHGGKEPSFPAKSAPALNIQADHTVLIGRKLDQEWTETSGMEVRGVQIKAALDKGKNIRGIWRYHFAYPETKKLSGGKKKEVIRRGVLASHKGVVELPMRQADQYRVIVDFQGTVDGKNVHVKQPYVFHIPSISQKVNQQSKKSQPNITNIQMHVSGHKVRGHWLLAVARKDGEVLYLHEGKPHVSVPLPKGEYLLKTVFYGNVDGLPLAIQETKTLNVMKGKSETFTIPGKSNQYRRYDEGVRVAEGIRQSGKLVNSKKNYSSLTPVYSGGTAVFLIILGVTLYRKKKR</sequence>
<evidence type="ECO:0000313" key="2">
    <source>
        <dbReference type="EMBL" id="SMO49625.1"/>
    </source>
</evidence>
<keyword evidence="3" id="KW-1185">Reference proteome</keyword>
<name>A0A521BRD9_9BACL</name>
<dbReference type="EMBL" id="FXTI01000002">
    <property type="protein sequence ID" value="SMO49625.1"/>
    <property type="molecule type" value="Genomic_DNA"/>
</dbReference>
<proteinExistence type="predicted"/>
<gene>
    <name evidence="2" type="ORF">SAMN06264849_102329</name>
</gene>
<organism evidence="2 3">
    <name type="scientific">Melghirimyces algeriensis</name>
    <dbReference type="NCBI Taxonomy" id="910412"/>
    <lineage>
        <taxon>Bacteria</taxon>
        <taxon>Bacillati</taxon>
        <taxon>Bacillota</taxon>
        <taxon>Bacilli</taxon>
        <taxon>Bacillales</taxon>
        <taxon>Thermoactinomycetaceae</taxon>
        <taxon>Melghirimyces</taxon>
    </lineage>
</organism>
<evidence type="ECO:0000313" key="3">
    <source>
        <dbReference type="Proteomes" id="UP000315636"/>
    </source>
</evidence>
<dbReference type="AlphaFoldDB" id="A0A521BRD9"/>
<evidence type="ECO:0000256" key="1">
    <source>
        <dbReference type="SAM" id="Phobius"/>
    </source>
</evidence>
<feature type="transmembrane region" description="Helical" evidence="1">
    <location>
        <begin position="509"/>
        <end position="526"/>
    </location>
</feature>
<reference evidence="2 3" key="1">
    <citation type="submission" date="2017-05" db="EMBL/GenBank/DDBJ databases">
        <authorList>
            <person name="Varghese N."/>
            <person name="Submissions S."/>
        </authorList>
    </citation>
    <scope>NUCLEOTIDE SEQUENCE [LARGE SCALE GENOMIC DNA]</scope>
    <source>
        <strain evidence="2 3">DSM 45474</strain>
    </source>
</reference>
<keyword evidence="1" id="KW-1133">Transmembrane helix</keyword>
<keyword evidence="1" id="KW-0812">Transmembrane</keyword>
<accession>A0A521BRD9</accession>
<protein>
    <submittedName>
        <fullName evidence="2">Uncharacterized protein</fullName>
    </submittedName>
</protein>